<dbReference type="EMBL" id="CP144460">
    <property type="protein sequence ID" value="XBS38183.1"/>
    <property type="molecule type" value="Genomic_DNA"/>
</dbReference>
<sequence>MCEEVQVKVEVQRVLRTVGSNPPTVLTYRFGGGLFNVDNLRKDLLSGPRYFFLAAPSSDKAPIFRTSYPWLLGATVNVENDAEVRQVLEQCPPV</sequence>
<organism evidence="1">
    <name type="scientific">Xanthomonas sp. 10-10</name>
    <dbReference type="NCBI Taxonomy" id="3115848"/>
    <lineage>
        <taxon>Bacteria</taxon>
        <taxon>Pseudomonadati</taxon>
        <taxon>Pseudomonadota</taxon>
        <taxon>Gammaproteobacteria</taxon>
        <taxon>Lysobacterales</taxon>
        <taxon>Lysobacteraceae</taxon>
        <taxon>Xanthomonas</taxon>
    </lineage>
</organism>
<protein>
    <submittedName>
        <fullName evidence="1">Uncharacterized protein</fullName>
    </submittedName>
</protein>
<reference evidence="1" key="1">
    <citation type="submission" date="2024-02" db="EMBL/GenBank/DDBJ databases">
        <title>Complete genome sequence of Xanthomonas sp. 10-10.</title>
        <authorList>
            <person name="Biessy A."/>
            <person name="Ciotola M."/>
            <person name="Cadieux M."/>
            <person name="Soufiane B."/>
            <person name="Laforest M."/>
            <person name="Filion M."/>
        </authorList>
    </citation>
    <scope>NUCLEOTIDE SEQUENCE</scope>
    <source>
        <strain evidence="1">10-10</strain>
    </source>
</reference>
<dbReference type="RefSeq" id="WP_349656641.1">
    <property type="nucleotide sequence ID" value="NZ_CP144460.1"/>
</dbReference>
<evidence type="ECO:0000313" key="1">
    <source>
        <dbReference type="EMBL" id="XBS38183.1"/>
    </source>
</evidence>
<accession>A0AAU7PA41</accession>
<gene>
    <name evidence="1" type="ORF">VZ068_01165</name>
</gene>
<dbReference type="AlphaFoldDB" id="A0AAU7PA41"/>
<name>A0AAU7PA41_9XANT</name>
<proteinExistence type="predicted"/>